<reference evidence="2" key="1">
    <citation type="submission" date="2020-10" db="EMBL/GenBank/DDBJ databases">
        <authorList>
            <person name="Gilroy R."/>
        </authorList>
    </citation>
    <scope>NUCLEOTIDE SEQUENCE</scope>
    <source>
        <strain evidence="2">G3-8215</strain>
    </source>
</reference>
<feature type="domain" description="DUF4301" evidence="1">
    <location>
        <begin position="350"/>
        <end position="522"/>
    </location>
</feature>
<dbReference type="SUPFAM" id="SSF53448">
    <property type="entry name" value="Nucleotide-diphospho-sugar transferases"/>
    <property type="match status" value="1"/>
</dbReference>
<evidence type="ECO:0000313" key="3">
    <source>
        <dbReference type="Proteomes" id="UP000725002"/>
    </source>
</evidence>
<organism evidence="2 3">
    <name type="scientific">Candidatus Cryptobacteroides avicola</name>
    <dbReference type="NCBI Taxonomy" id="2840757"/>
    <lineage>
        <taxon>Bacteria</taxon>
        <taxon>Pseudomonadati</taxon>
        <taxon>Bacteroidota</taxon>
        <taxon>Bacteroidia</taxon>
        <taxon>Bacteroidales</taxon>
        <taxon>Candidatus Cryptobacteroides</taxon>
    </lineage>
</organism>
<dbReference type="EMBL" id="JADILV010000058">
    <property type="protein sequence ID" value="MBO8484101.1"/>
    <property type="molecule type" value="Genomic_DNA"/>
</dbReference>
<dbReference type="InterPro" id="IPR029044">
    <property type="entry name" value="Nucleotide-diphossugar_trans"/>
</dbReference>
<dbReference type="Proteomes" id="UP000725002">
    <property type="component" value="Unassembled WGS sequence"/>
</dbReference>
<sequence length="526" mass="59026">MFNSDDIRQIESRGSSAAVVERQIERFKKGFPWMKISAPATPGKGIAVLSEKEAEDAVKYYESASVNGKCKFVPASGAASRMFKDLFAGLDALKEGKGLAEGAPARKFVENIGKFAFYDESVYGEKSDTDAYMESVLEKTLKEEPLGYGSKPKGVIRFHKYADEVRTAFEEHLVEAQEYMRNADGTANIVVTISPEHEHLFRAVLDSVKEKYEKRFGVKYNVTFTYQDKATDTVAVDVNNNPFRTETDSLLFRPAGHGALLNNLDALKEELVSIKNIDNVAHDRYLPATAKYKKVLMGKCLELRDRIYGYLRELDAVTENYVSYPEPYLPGYSPVGKDEAYMTPECQLLCNDIQEFLEKELCISLPESKDCKSRVMMIRRKLDRPIRVCGMVKNEGEPGGGPFIICEKDGSTSLQILEGVQINMADESARKALSEATHFNPVDIVCCLHDYKGNSFDLQKHVDHEAGFISSKSYQGRELKALELPGLWNGSMSDWNTLFVEVPSETFNPVKTVLDLLREAHQPAEK</sequence>
<dbReference type="Pfam" id="PF14134">
    <property type="entry name" value="DUF4301"/>
    <property type="match status" value="2"/>
</dbReference>
<gene>
    <name evidence="2" type="ORF">IAB75_08330</name>
</gene>
<reference evidence="2" key="2">
    <citation type="journal article" date="2021" name="PeerJ">
        <title>Extensive microbial diversity within the chicken gut microbiome revealed by metagenomics and culture.</title>
        <authorList>
            <person name="Gilroy R."/>
            <person name="Ravi A."/>
            <person name="Getino M."/>
            <person name="Pursley I."/>
            <person name="Horton D.L."/>
            <person name="Alikhan N.F."/>
            <person name="Baker D."/>
            <person name="Gharbi K."/>
            <person name="Hall N."/>
            <person name="Watson M."/>
            <person name="Adriaenssens E.M."/>
            <person name="Foster-Nyarko E."/>
            <person name="Jarju S."/>
            <person name="Secka A."/>
            <person name="Antonio M."/>
            <person name="Oren A."/>
            <person name="Chaudhuri R.R."/>
            <person name="La Ragione R."/>
            <person name="Hildebrand F."/>
            <person name="Pallen M.J."/>
        </authorList>
    </citation>
    <scope>NUCLEOTIDE SEQUENCE</scope>
    <source>
        <strain evidence="2">G3-8215</strain>
    </source>
</reference>
<accession>A0A940DVT7</accession>
<evidence type="ECO:0000259" key="1">
    <source>
        <dbReference type="Pfam" id="PF14134"/>
    </source>
</evidence>
<proteinExistence type="predicted"/>
<protein>
    <submittedName>
        <fullName evidence="2">DUF4301 family protein</fullName>
    </submittedName>
</protein>
<comment type="caution">
    <text evidence="2">The sequence shown here is derived from an EMBL/GenBank/DDBJ whole genome shotgun (WGS) entry which is preliminary data.</text>
</comment>
<dbReference type="AlphaFoldDB" id="A0A940DVT7"/>
<dbReference type="InterPro" id="IPR025393">
    <property type="entry name" value="DUF4301"/>
</dbReference>
<evidence type="ECO:0000313" key="2">
    <source>
        <dbReference type="EMBL" id="MBO8484101.1"/>
    </source>
</evidence>
<feature type="domain" description="DUF4301" evidence="1">
    <location>
        <begin position="4"/>
        <end position="317"/>
    </location>
</feature>
<name>A0A940DVT7_9BACT</name>